<dbReference type="Proteomes" id="UP000270094">
    <property type="component" value="Unassembled WGS sequence"/>
</dbReference>
<organism evidence="1 2">
    <name type="scientific">Strongylus vulgaris</name>
    <name type="common">Blood worm</name>
    <dbReference type="NCBI Taxonomy" id="40348"/>
    <lineage>
        <taxon>Eukaryota</taxon>
        <taxon>Metazoa</taxon>
        <taxon>Ecdysozoa</taxon>
        <taxon>Nematoda</taxon>
        <taxon>Chromadorea</taxon>
        <taxon>Rhabditida</taxon>
        <taxon>Rhabditina</taxon>
        <taxon>Rhabditomorpha</taxon>
        <taxon>Strongyloidea</taxon>
        <taxon>Strongylidae</taxon>
        <taxon>Strongylus</taxon>
    </lineage>
</organism>
<keyword evidence="2" id="KW-1185">Reference proteome</keyword>
<evidence type="ECO:0000313" key="2">
    <source>
        <dbReference type="Proteomes" id="UP000270094"/>
    </source>
</evidence>
<reference evidence="1 2" key="1">
    <citation type="submission" date="2018-11" db="EMBL/GenBank/DDBJ databases">
        <authorList>
            <consortium name="Pathogen Informatics"/>
        </authorList>
    </citation>
    <scope>NUCLEOTIDE SEQUENCE [LARGE SCALE GENOMIC DNA]</scope>
</reference>
<gene>
    <name evidence="1" type="ORF">SVUK_LOCUS11805</name>
</gene>
<protein>
    <submittedName>
        <fullName evidence="1">Uncharacterized protein</fullName>
    </submittedName>
</protein>
<dbReference type="AlphaFoldDB" id="A0A3P7JKU9"/>
<accession>A0A3P7JKU9</accession>
<name>A0A3P7JKU9_STRVU</name>
<dbReference type="EMBL" id="UYYB01097784">
    <property type="protein sequence ID" value="VDM76807.1"/>
    <property type="molecule type" value="Genomic_DNA"/>
</dbReference>
<sequence>MTIRLQRSVRNLFTTNDECAIIRLPHVRLAGLCFLQGHYVVVDAPCSFEEDVKIGVGGDCSGVLDADHETR</sequence>
<evidence type="ECO:0000313" key="1">
    <source>
        <dbReference type="EMBL" id="VDM76807.1"/>
    </source>
</evidence>
<proteinExistence type="predicted"/>